<dbReference type="Pfam" id="PF08450">
    <property type="entry name" value="SGL"/>
    <property type="match status" value="1"/>
</dbReference>
<accession>A0A6B2JTJ3</accession>
<evidence type="ECO:0000313" key="6">
    <source>
        <dbReference type="Proteomes" id="UP000474757"/>
    </source>
</evidence>
<evidence type="ECO:0000313" key="5">
    <source>
        <dbReference type="EMBL" id="NDV01877.1"/>
    </source>
</evidence>
<dbReference type="PANTHER" id="PTHR10907">
    <property type="entry name" value="REGUCALCIN"/>
    <property type="match status" value="1"/>
</dbReference>
<comment type="caution">
    <text evidence="5">The sequence shown here is derived from an EMBL/GenBank/DDBJ whole genome shotgun (WGS) entry which is preliminary data.</text>
</comment>
<dbReference type="PANTHER" id="PTHR10907:SF47">
    <property type="entry name" value="REGUCALCIN"/>
    <property type="match status" value="1"/>
</dbReference>
<name>A0A6B2JTJ3_9RHOB</name>
<dbReference type="SUPFAM" id="SSF63829">
    <property type="entry name" value="Calcium-dependent phosphotriesterase"/>
    <property type="match status" value="1"/>
</dbReference>
<keyword evidence="6" id="KW-1185">Reference proteome</keyword>
<comment type="cofactor">
    <cofactor evidence="3">
        <name>Zn(2+)</name>
        <dbReference type="ChEBI" id="CHEBI:29105"/>
    </cofactor>
    <text evidence="3">Binds 1 divalent metal cation per subunit.</text>
</comment>
<dbReference type="InterPro" id="IPR005511">
    <property type="entry name" value="SMP-30"/>
</dbReference>
<feature type="binding site" evidence="3">
    <location>
        <position position="186"/>
    </location>
    <ligand>
        <name>a divalent metal cation</name>
        <dbReference type="ChEBI" id="CHEBI:60240"/>
    </ligand>
</feature>
<dbReference type="GO" id="GO:0019853">
    <property type="term" value="P:L-ascorbic acid biosynthetic process"/>
    <property type="evidence" value="ECO:0007669"/>
    <property type="project" value="TreeGrafter"/>
</dbReference>
<organism evidence="5 6">
    <name type="scientific">Pseudoroseicyclus tamaricis</name>
    <dbReference type="NCBI Taxonomy" id="2705421"/>
    <lineage>
        <taxon>Bacteria</taxon>
        <taxon>Pseudomonadati</taxon>
        <taxon>Pseudomonadota</taxon>
        <taxon>Alphaproteobacteria</taxon>
        <taxon>Rhodobacterales</taxon>
        <taxon>Paracoccaceae</taxon>
        <taxon>Pseudoroseicyclus</taxon>
    </lineage>
</organism>
<dbReference type="GO" id="GO:0005509">
    <property type="term" value="F:calcium ion binding"/>
    <property type="evidence" value="ECO:0007669"/>
    <property type="project" value="TreeGrafter"/>
</dbReference>
<evidence type="ECO:0000256" key="1">
    <source>
        <dbReference type="ARBA" id="ARBA00008853"/>
    </source>
</evidence>
<comment type="similarity">
    <text evidence="1">Belongs to the SMP-30/CGR1 family.</text>
</comment>
<dbReference type="EMBL" id="JAAGAB010000003">
    <property type="protein sequence ID" value="NDV01877.1"/>
    <property type="molecule type" value="Genomic_DNA"/>
</dbReference>
<dbReference type="GO" id="GO:0004341">
    <property type="term" value="F:gluconolactonase activity"/>
    <property type="evidence" value="ECO:0007669"/>
    <property type="project" value="TreeGrafter"/>
</dbReference>
<evidence type="ECO:0000256" key="2">
    <source>
        <dbReference type="PIRSR" id="PIRSR605511-1"/>
    </source>
</evidence>
<protein>
    <submittedName>
        <fullName evidence="5">SMP-30/gluconolactonase/LRE family protein</fullName>
    </submittedName>
</protein>
<gene>
    <name evidence="5" type="ORF">GZA08_12970</name>
</gene>
<proteinExistence type="inferred from homology"/>
<feature type="active site" description="Proton donor/acceptor" evidence="2">
    <location>
        <position position="186"/>
    </location>
</feature>
<evidence type="ECO:0000259" key="4">
    <source>
        <dbReference type="Pfam" id="PF08450"/>
    </source>
</evidence>
<reference evidence="5 6" key="1">
    <citation type="submission" date="2020-02" db="EMBL/GenBank/DDBJ databases">
        <title>Pseudoroseicyclus tamarix, sp. nov., isolated from offshore sediment of a Tamarix chinensis forest.</title>
        <authorList>
            <person name="Gai Y."/>
        </authorList>
    </citation>
    <scope>NUCLEOTIDE SEQUENCE [LARGE SCALE GENOMIC DNA]</scope>
    <source>
        <strain evidence="5 6">CLL3-39</strain>
    </source>
</reference>
<keyword evidence="3" id="KW-0862">Zinc</keyword>
<dbReference type="Proteomes" id="UP000474757">
    <property type="component" value="Unassembled WGS sequence"/>
</dbReference>
<dbReference type="Gene3D" id="2.120.10.30">
    <property type="entry name" value="TolB, C-terminal domain"/>
    <property type="match status" value="1"/>
</dbReference>
<keyword evidence="3" id="KW-0479">Metal-binding</keyword>
<dbReference type="AlphaFoldDB" id="A0A6B2JTJ3"/>
<dbReference type="InterPro" id="IPR011042">
    <property type="entry name" value="6-blade_b-propeller_TolB-like"/>
</dbReference>
<evidence type="ECO:0000256" key="3">
    <source>
        <dbReference type="PIRSR" id="PIRSR605511-2"/>
    </source>
</evidence>
<sequence>MIYNATNCLLGEGPLWHPGRGELFWFDILSRRLHSAAQSWDFEDFVSAAGWVDDETLLVATSRALVRFPLATGVPEEVVPMEADNPATRCNDGRADPQGGFWIGTMGLGAEEGAGSIYRYYRGELRQLYPNISIPNATCFAADGGRAYFADTRARKVWRVALDAEGWPVGEPETYIDYTDSPHVSDGAVIAEDGTFWTAQWGSSRVAVHDESGAEIAAHPLPASQTTCPAFGGPDLQTLYVTSASAGLSQDELAKVPDSGRTFALDVGVRGQAEHRVVL</sequence>
<feature type="binding site" evidence="3">
    <location>
        <position position="136"/>
    </location>
    <ligand>
        <name>a divalent metal cation</name>
        <dbReference type="ChEBI" id="CHEBI:60240"/>
    </ligand>
</feature>
<feature type="binding site" evidence="3">
    <location>
        <position position="91"/>
    </location>
    <ligand>
        <name>substrate</name>
    </ligand>
</feature>
<dbReference type="InterPro" id="IPR013658">
    <property type="entry name" value="SGL"/>
</dbReference>
<feature type="binding site" evidence="3">
    <location>
        <position position="12"/>
    </location>
    <ligand>
        <name>a divalent metal cation</name>
        <dbReference type="ChEBI" id="CHEBI:60240"/>
    </ligand>
</feature>
<dbReference type="RefSeq" id="WP_163894318.1">
    <property type="nucleotide sequence ID" value="NZ_JAAFYS010000003.1"/>
</dbReference>
<feature type="binding site" evidence="3">
    <location>
        <position position="89"/>
    </location>
    <ligand>
        <name>substrate</name>
    </ligand>
</feature>
<dbReference type="PRINTS" id="PR01790">
    <property type="entry name" value="SMP30FAMILY"/>
</dbReference>
<feature type="domain" description="SMP-30/Gluconolactonase/LRE-like region" evidence="4">
    <location>
        <begin position="10"/>
        <end position="245"/>
    </location>
</feature>